<dbReference type="InterPro" id="IPR011060">
    <property type="entry name" value="RibuloseP-bd_barrel"/>
</dbReference>
<evidence type="ECO:0000256" key="2">
    <source>
        <dbReference type="ARBA" id="ARBA00005091"/>
    </source>
</evidence>
<dbReference type="GO" id="GO:0000107">
    <property type="term" value="F:imidazoleglycerol-phosphate synthase activity"/>
    <property type="evidence" value="ECO:0007669"/>
    <property type="project" value="UniProtKB-UniRule"/>
</dbReference>
<feature type="active site" evidence="11">
    <location>
        <position position="131"/>
    </location>
</feature>
<dbReference type="EMBL" id="QDDL01000002">
    <property type="protein sequence ID" value="PVZ70322.1"/>
    <property type="molecule type" value="Genomic_DNA"/>
</dbReference>
<comment type="catalytic activity">
    <reaction evidence="10 11">
        <text>5-[(5-phospho-1-deoxy-D-ribulos-1-ylimino)methylamino]-1-(5-phospho-beta-D-ribosyl)imidazole-4-carboxamide + L-glutamine = D-erythro-1-(imidazol-4-yl)glycerol 3-phosphate + 5-amino-1-(5-phospho-beta-D-ribosyl)imidazole-4-carboxamide + L-glutamate + H(+)</text>
        <dbReference type="Rhea" id="RHEA:24793"/>
        <dbReference type="ChEBI" id="CHEBI:15378"/>
        <dbReference type="ChEBI" id="CHEBI:29985"/>
        <dbReference type="ChEBI" id="CHEBI:58278"/>
        <dbReference type="ChEBI" id="CHEBI:58359"/>
        <dbReference type="ChEBI" id="CHEBI:58475"/>
        <dbReference type="ChEBI" id="CHEBI:58525"/>
        <dbReference type="EC" id="4.3.2.10"/>
    </reaction>
</comment>
<evidence type="ECO:0000256" key="11">
    <source>
        <dbReference type="HAMAP-Rule" id="MF_01013"/>
    </source>
</evidence>
<sequence length="258" mass="27777">MGLAKRIIPCLDVENGRVVKGVNFVDIRDAGDPVEVARRYNAEGADEITFLDITASHEDRDTTAEMVERIASEVFIPLTVGGGIRKLEDIRKMLNAGADKVGINTAAVFNPDFVREAAERFGSQCIVVAIDAKQVEPNADGSSRWEIFTHGGRKPTGLDAIEWAKKMVDYGAGEILLTSMDRDGTKNGFDLKLTRAISDAVNVPVIASGGVGTLQHLVDGAKEGRADAVLAASIFHFQQHTIGEAKQVMADAGLEMRL</sequence>
<dbReference type="InterPro" id="IPR004651">
    <property type="entry name" value="HisF"/>
</dbReference>
<evidence type="ECO:0000313" key="14">
    <source>
        <dbReference type="Proteomes" id="UP000244906"/>
    </source>
</evidence>
<keyword evidence="8 11" id="KW-0456">Lyase</keyword>
<evidence type="ECO:0000256" key="9">
    <source>
        <dbReference type="ARBA" id="ARBA00025475"/>
    </source>
</evidence>
<dbReference type="RefSeq" id="WP_116686395.1">
    <property type="nucleotide sequence ID" value="NZ_CAWNYD010000002.1"/>
</dbReference>
<feature type="active site" evidence="11">
    <location>
        <position position="12"/>
    </location>
</feature>
<dbReference type="PANTHER" id="PTHR21235">
    <property type="entry name" value="IMIDAZOLE GLYCEROL PHOSPHATE SYNTHASE SUBUNIT HISF/H IGP SYNTHASE SUBUNIT HISF/H"/>
    <property type="match status" value="1"/>
</dbReference>
<keyword evidence="5 11" id="KW-0963">Cytoplasm</keyword>
<evidence type="ECO:0000256" key="12">
    <source>
        <dbReference type="RuleBase" id="RU003657"/>
    </source>
</evidence>
<dbReference type="GO" id="GO:0000105">
    <property type="term" value="P:L-histidine biosynthetic process"/>
    <property type="evidence" value="ECO:0007669"/>
    <property type="project" value="UniProtKB-UniRule"/>
</dbReference>
<evidence type="ECO:0000313" key="13">
    <source>
        <dbReference type="EMBL" id="PVZ70322.1"/>
    </source>
</evidence>
<dbReference type="HAMAP" id="MF_01013">
    <property type="entry name" value="HisF"/>
    <property type="match status" value="1"/>
</dbReference>
<evidence type="ECO:0000256" key="5">
    <source>
        <dbReference type="ARBA" id="ARBA00022490"/>
    </source>
</evidence>
<gene>
    <name evidence="11" type="primary">hisF</name>
    <name evidence="13" type="ORF">DC094_06925</name>
</gene>
<dbReference type="UniPathway" id="UPA00031">
    <property type="reaction ID" value="UER00010"/>
</dbReference>
<comment type="pathway">
    <text evidence="2 11">Amino-acid biosynthesis; L-histidine biosynthesis; L-histidine from 5-phospho-alpha-D-ribose 1-diphosphate: step 5/9.</text>
</comment>
<protein>
    <recommendedName>
        <fullName evidence="11">Imidazole glycerol phosphate synthase subunit HisF</fullName>
        <ecNumber evidence="11">4.3.2.10</ecNumber>
    </recommendedName>
    <alternativeName>
        <fullName evidence="11">IGP synthase cyclase subunit</fullName>
    </alternativeName>
    <alternativeName>
        <fullName evidence="11">IGP synthase subunit HisF</fullName>
    </alternativeName>
    <alternativeName>
        <fullName evidence="11">ImGP synthase subunit HisF</fullName>
        <shortName evidence="11">IGPS subunit HisF</shortName>
    </alternativeName>
</protein>
<dbReference type="Proteomes" id="UP000244906">
    <property type="component" value="Unassembled WGS sequence"/>
</dbReference>
<dbReference type="AlphaFoldDB" id="A0A2V1H1L5"/>
<comment type="subcellular location">
    <subcellularLocation>
        <location evidence="1 11">Cytoplasm</location>
    </subcellularLocation>
</comment>
<keyword evidence="6 11" id="KW-0028">Amino-acid biosynthesis</keyword>
<keyword evidence="7 11" id="KW-0368">Histidine biosynthesis</keyword>
<dbReference type="CDD" id="cd04731">
    <property type="entry name" value="HisF"/>
    <property type="match status" value="1"/>
</dbReference>
<dbReference type="FunFam" id="3.20.20.70:FF:000006">
    <property type="entry name" value="Imidazole glycerol phosphate synthase subunit HisF"/>
    <property type="match status" value="1"/>
</dbReference>
<dbReference type="InterPro" id="IPR006062">
    <property type="entry name" value="His_biosynth"/>
</dbReference>
<dbReference type="PANTHER" id="PTHR21235:SF2">
    <property type="entry name" value="IMIDAZOLE GLYCEROL PHOSPHATE SYNTHASE HISHF"/>
    <property type="match status" value="1"/>
</dbReference>
<comment type="function">
    <text evidence="9 11">IGPS catalyzes the conversion of PRFAR and glutamine to IGP, AICAR and glutamate. The HisF subunit catalyzes the cyclization activity that produces IGP and AICAR from PRFAR using the ammonia provided by the HisH subunit.</text>
</comment>
<dbReference type="GO" id="GO:0005737">
    <property type="term" value="C:cytoplasm"/>
    <property type="evidence" value="ECO:0007669"/>
    <property type="project" value="UniProtKB-SubCell"/>
</dbReference>
<dbReference type="SUPFAM" id="SSF51366">
    <property type="entry name" value="Ribulose-phoshate binding barrel"/>
    <property type="match status" value="1"/>
</dbReference>
<dbReference type="Gene3D" id="3.20.20.70">
    <property type="entry name" value="Aldolase class I"/>
    <property type="match status" value="1"/>
</dbReference>
<reference evidence="13 14" key="1">
    <citation type="submission" date="2018-04" db="EMBL/GenBank/DDBJ databases">
        <title>Thalassorhabdus spongiae gen. nov., sp. nov., isolated from a marine sponge in South-West Iceland.</title>
        <authorList>
            <person name="Knobloch S."/>
            <person name="Daussin A."/>
            <person name="Johannsson R."/>
            <person name="Marteinsson V.T."/>
        </authorList>
    </citation>
    <scope>NUCLEOTIDE SEQUENCE [LARGE SCALE GENOMIC DNA]</scope>
    <source>
        <strain evidence="13 14">Hp12</strain>
    </source>
</reference>
<evidence type="ECO:0000256" key="1">
    <source>
        <dbReference type="ARBA" id="ARBA00004496"/>
    </source>
</evidence>
<keyword evidence="14" id="KW-1185">Reference proteome</keyword>
<evidence type="ECO:0000256" key="3">
    <source>
        <dbReference type="ARBA" id="ARBA00009667"/>
    </source>
</evidence>
<comment type="similarity">
    <text evidence="3 11 12">Belongs to the HisA/HisF family.</text>
</comment>
<comment type="subunit">
    <text evidence="4 11">Heterodimer of HisH and HisF.</text>
</comment>
<evidence type="ECO:0000256" key="6">
    <source>
        <dbReference type="ARBA" id="ARBA00022605"/>
    </source>
</evidence>
<organism evidence="13 14">
    <name type="scientific">Pelagibaculum spongiae</name>
    <dbReference type="NCBI Taxonomy" id="2080658"/>
    <lineage>
        <taxon>Bacteria</taxon>
        <taxon>Pseudomonadati</taxon>
        <taxon>Pseudomonadota</taxon>
        <taxon>Gammaproteobacteria</taxon>
        <taxon>Oceanospirillales</taxon>
        <taxon>Pelagibaculum</taxon>
    </lineage>
</organism>
<comment type="caution">
    <text evidence="13">The sequence shown here is derived from an EMBL/GenBank/DDBJ whole genome shotgun (WGS) entry which is preliminary data.</text>
</comment>
<name>A0A2V1H1L5_9GAMM</name>
<evidence type="ECO:0000256" key="10">
    <source>
        <dbReference type="ARBA" id="ARBA00047838"/>
    </source>
</evidence>
<evidence type="ECO:0000256" key="4">
    <source>
        <dbReference type="ARBA" id="ARBA00011152"/>
    </source>
</evidence>
<dbReference type="InterPro" id="IPR013785">
    <property type="entry name" value="Aldolase_TIM"/>
</dbReference>
<dbReference type="GO" id="GO:0016829">
    <property type="term" value="F:lyase activity"/>
    <property type="evidence" value="ECO:0007669"/>
    <property type="project" value="UniProtKB-KW"/>
</dbReference>
<dbReference type="EC" id="4.3.2.10" evidence="11"/>
<dbReference type="Pfam" id="PF00977">
    <property type="entry name" value="His_biosynth"/>
    <property type="match status" value="1"/>
</dbReference>
<proteinExistence type="inferred from homology"/>
<accession>A0A2V1H1L5</accession>
<dbReference type="OrthoDB" id="9781903at2"/>
<evidence type="ECO:0000256" key="7">
    <source>
        <dbReference type="ARBA" id="ARBA00023102"/>
    </source>
</evidence>
<evidence type="ECO:0000256" key="8">
    <source>
        <dbReference type="ARBA" id="ARBA00023239"/>
    </source>
</evidence>
<dbReference type="NCBIfam" id="TIGR00735">
    <property type="entry name" value="hisF"/>
    <property type="match status" value="1"/>
</dbReference>
<dbReference type="InterPro" id="IPR050064">
    <property type="entry name" value="IGPS_HisA/HisF"/>
</dbReference>